<feature type="repeat" description="ANK" evidence="3">
    <location>
        <begin position="91"/>
        <end position="113"/>
    </location>
</feature>
<dbReference type="AlphaFoldDB" id="A0ABD1ZML1"/>
<organism evidence="5 6">
    <name type="scientific">Riccia fluitans</name>
    <dbReference type="NCBI Taxonomy" id="41844"/>
    <lineage>
        <taxon>Eukaryota</taxon>
        <taxon>Viridiplantae</taxon>
        <taxon>Streptophyta</taxon>
        <taxon>Embryophyta</taxon>
        <taxon>Marchantiophyta</taxon>
        <taxon>Marchantiopsida</taxon>
        <taxon>Marchantiidae</taxon>
        <taxon>Marchantiales</taxon>
        <taxon>Ricciaceae</taxon>
        <taxon>Riccia</taxon>
    </lineage>
</organism>
<keyword evidence="4" id="KW-0472">Membrane</keyword>
<evidence type="ECO:0008006" key="7">
    <source>
        <dbReference type="Google" id="ProtNLM"/>
    </source>
</evidence>
<comment type="caution">
    <text evidence="5">The sequence shown here is derived from an EMBL/GenBank/DDBJ whole genome shotgun (WGS) entry which is preliminary data.</text>
</comment>
<protein>
    <recommendedName>
        <fullName evidence="7">Ankyrin repeat-containing protein</fullName>
    </recommendedName>
</protein>
<accession>A0ABD1ZML1</accession>
<dbReference type="Pfam" id="PF12796">
    <property type="entry name" value="Ank_2"/>
    <property type="match status" value="1"/>
</dbReference>
<evidence type="ECO:0000256" key="4">
    <source>
        <dbReference type="SAM" id="Phobius"/>
    </source>
</evidence>
<keyword evidence="4" id="KW-1133">Transmembrane helix</keyword>
<evidence type="ECO:0000313" key="6">
    <source>
        <dbReference type="Proteomes" id="UP001605036"/>
    </source>
</evidence>
<dbReference type="SMART" id="SM00248">
    <property type="entry name" value="ANK"/>
    <property type="match status" value="7"/>
</dbReference>
<feature type="transmembrane region" description="Helical" evidence="4">
    <location>
        <begin position="778"/>
        <end position="800"/>
    </location>
</feature>
<keyword evidence="2 3" id="KW-0040">ANK repeat</keyword>
<name>A0ABD1ZML1_9MARC</name>
<feature type="transmembrane region" description="Helical" evidence="4">
    <location>
        <begin position="648"/>
        <end position="668"/>
    </location>
</feature>
<sequence length="813" mass="91686">MDEIESAQVYTTVDIPNHSSTLLEKLVKAAKKNQRLSDVDGYSPGVVDLEETLDDDFQLKLLHLAAWTGDTPTIEYLSAIADVDVNVATAGGFTPLHLAASRGHTEVLRNLLRWVNADVLAVSREGFTALHLAAFGGHYQCAEALLQNCPTNNHVNAKDEVLGRTALHWAVAHPSSRRLFDLLTENRHECQADICAKDRSGFTPLHFATMSVTERILTYEQKRTLLRRIKDPDFLQDENTEEWINDFFQDESKKQLLRDYRSMKYSDGSLEQAILSQHGLEDLPRRMVNELLAKRPDQVSAKVGNVRWFLSRKEVEEFPSQPWRELSGIRTIYPGLTGVRVMDSSSVPTIHESMSGYSALHFAACQNNAELVSHLLGFPNVMVNDTDMIYGMTPLHCSLWAGAMRAFSRLMLFEGLDVNVGLVRGGKGPRQSVLSGEFLAGESDEGLDDDNLLAPSPRCSLWPRSMKRNYSRLIITPGVEGTAQRKEDSAQVEAHSEEVISQVFPEQKKVPNHLTEFQSSETPLHIGIRYCPPESLQQMMITFCKHPRLDPAIVNSVGLQPLQLAWARSVFTLLNQDSFPKRFEISRELKTLKSTILKLQRIAEDATLAPHEKAFTELQPAIALLEAHPGNRLLMHNMKDEERRFQNVTNVVVVAATVIAGFTFQGILQPPVLTNLKESTHIRLVQATFWISNSTAFFVAVALLLACLESFAARPAPNYHRLYLDSHMYFAYQQRGTTILLGWSIISGLIAYYFASIISFRDKISFSGAYVYLGVYSIWFVYTVALCYATHYLSVVLKLFPKYIRRDVMQKFR</sequence>
<feature type="transmembrane region" description="Helical" evidence="4">
    <location>
        <begin position="688"/>
        <end position="708"/>
    </location>
</feature>
<evidence type="ECO:0000313" key="5">
    <source>
        <dbReference type="EMBL" id="KAL2652693.1"/>
    </source>
</evidence>
<keyword evidence="1" id="KW-0677">Repeat</keyword>
<dbReference type="PROSITE" id="PS50088">
    <property type="entry name" value="ANK_REPEAT"/>
    <property type="match status" value="2"/>
</dbReference>
<dbReference type="PANTHER" id="PTHR24198">
    <property type="entry name" value="ANKYRIN REPEAT AND PROTEIN KINASE DOMAIN-CONTAINING PROTEIN"/>
    <property type="match status" value="1"/>
</dbReference>
<evidence type="ECO:0000256" key="3">
    <source>
        <dbReference type="PROSITE-ProRule" id="PRU00023"/>
    </source>
</evidence>
<dbReference type="PROSITE" id="PS50297">
    <property type="entry name" value="ANK_REP_REGION"/>
    <property type="match status" value="2"/>
</dbReference>
<keyword evidence="4" id="KW-0812">Transmembrane</keyword>
<feature type="transmembrane region" description="Helical" evidence="4">
    <location>
        <begin position="738"/>
        <end position="758"/>
    </location>
</feature>
<dbReference type="InterPro" id="IPR036770">
    <property type="entry name" value="Ankyrin_rpt-contain_sf"/>
</dbReference>
<dbReference type="PANTHER" id="PTHR24198:SF165">
    <property type="entry name" value="ANKYRIN REPEAT-CONTAINING PROTEIN-RELATED"/>
    <property type="match status" value="1"/>
</dbReference>
<evidence type="ECO:0000256" key="2">
    <source>
        <dbReference type="ARBA" id="ARBA00023043"/>
    </source>
</evidence>
<dbReference type="Pfam" id="PF00023">
    <property type="entry name" value="Ank"/>
    <property type="match status" value="1"/>
</dbReference>
<keyword evidence="6" id="KW-1185">Reference proteome</keyword>
<reference evidence="5 6" key="1">
    <citation type="submission" date="2024-09" db="EMBL/GenBank/DDBJ databases">
        <title>Chromosome-scale assembly of Riccia fluitans.</title>
        <authorList>
            <person name="Paukszto L."/>
            <person name="Sawicki J."/>
            <person name="Karawczyk K."/>
            <person name="Piernik-Szablinska J."/>
            <person name="Szczecinska M."/>
            <person name="Mazdziarz M."/>
        </authorList>
    </citation>
    <scope>NUCLEOTIDE SEQUENCE [LARGE SCALE GENOMIC DNA]</scope>
    <source>
        <strain evidence="5">Rf_01</strain>
        <tissue evidence="5">Aerial parts of the thallus</tissue>
    </source>
</reference>
<dbReference type="SUPFAM" id="SSF48403">
    <property type="entry name" value="Ankyrin repeat"/>
    <property type="match status" value="2"/>
</dbReference>
<dbReference type="Gene3D" id="1.25.40.20">
    <property type="entry name" value="Ankyrin repeat-containing domain"/>
    <property type="match status" value="2"/>
</dbReference>
<dbReference type="EMBL" id="JBHFFA010000001">
    <property type="protein sequence ID" value="KAL2652693.1"/>
    <property type="molecule type" value="Genomic_DNA"/>
</dbReference>
<evidence type="ECO:0000256" key="1">
    <source>
        <dbReference type="ARBA" id="ARBA00022737"/>
    </source>
</evidence>
<proteinExistence type="predicted"/>
<gene>
    <name evidence="5" type="ORF">R1flu_020821</name>
</gene>
<dbReference type="InterPro" id="IPR002110">
    <property type="entry name" value="Ankyrin_rpt"/>
</dbReference>
<dbReference type="PRINTS" id="PR01415">
    <property type="entry name" value="ANKYRIN"/>
</dbReference>
<feature type="repeat" description="ANK" evidence="3">
    <location>
        <begin position="125"/>
        <end position="157"/>
    </location>
</feature>
<dbReference type="Proteomes" id="UP001605036">
    <property type="component" value="Unassembled WGS sequence"/>
</dbReference>